<evidence type="ECO:0000313" key="2">
    <source>
        <dbReference type="Proteomes" id="UP001162501"/>
    </source>
</evidence>
<name>A0AC59ZQL9_RANTA</name>
<accession>A0AC59ZQL9</accession>
<organism evidence="1 2">
    <name type="scientific">Rangifer tarandus platyrhynchus</name>
    <name type="common">Svalbard reindeer</name>
    <dbReference type="NCBI Taxonomy" id="3082113"/>
    <lineage>
        <taxon>Eukaryota</taxon>
        <taxon>Metazoa</taxon>
        <taxon>Chordata</taxon>
        <taxon>Craniata</taxon>
        <taxon>Vertebrata</taxon>
        <taxon>Euteleostomi</taxon>
        <taxon>Mammalia</taxon>
        <taxon>Eutheria</taxon>
        <taxon>Laurasiatheria</taxon>
        <taxon>Artiodactyla</taxon>
        <taxon>Ruminantia</taxon>
        <taxon>Pecora</taxon>
        <taxon>Cervidae</taxon>
        <taxon>Odocoileinae</taxon>
        <taxon>Rangifer</taxon>
    </lineage>
</organism>
<feature type="non-terminal residue" evidence="1">
    <location>
        <position position="1"/>
    </location>
</feature>
<dbReference type="Proteomes" id="UP001162501">
    <property type="component" value="Chromosome 33"/>
</dbReference>
<proteinExistence type="predicted"/>
<dbReference type="EMBL" id="OX596117">
    <property type="protein sequence ID" value="CAN0486015.1"/>
    <property type="molecule type" value="Genomic_DNA"/>
</dbReference>
<protein>
    <submittedName>
        <fullName evidence="1">Uncharacterized protein</fullName>
    </submittedName>
</protein>
<gene>
    <name evidence="1" type="ORF">MRATA1EN22A_LOCUS21276</name>
</gene>
<sequence length="62" mass="6151">ALFTRPGKVQGLQLSLGPLSPVLKVTTHRPVPSGALGAAPREAGVQAGQGSRGPGRLAQAVA</sequence>
<reference evidence="1" key="2">
    <citation type="submission" date="2025-03" db="EMBL/GenBank/DDBJ databases">
        <authorList>
            <consortium name="ELIXIR-Norway"/>
            <consortium name="Elixir Norway"/>
        </authorList>
    </citation>
    <scope>NUCLEOTIDE SEQUENCE</scope>
</reference>
<reference evidence="1" key="1">
    <citation type="submission" date="2023-05" db="EMBL/GenBank/DDBJ databases">
        <authorList>
            <consortium name="ELIXIR-Norway"/>
        </authorList>
    </citation>
    <scope>NUCLEOTIDE SEQUENCE</scope>
</reference>
<evidence type="ECO:0000313" key="1">
    <source>
        <dbReference type="EMBL" id="CAN0486015.1"/>
    </source>
</evidence>